<feature type="chain" id="PRO_5045002121" description="Maltodextrin-binding protein" evidence="5">
    <location>
        <begin position="21"/>
        <end position="440"/>
    </location>
</feature>
<evidence type="ECO:0000256" key="6">
    <source>
        <dbReference type="SAM" id="MobiDB-lite"/>
    </source>
</evidence>
<feature type="signal peptide" evidence="5">
    <location>
        <begin position="1"/>
        <end position="20"/>
    </location>
</feature>
<dbReference type="PROSITE" id="PS51257">
    <property type="entry name" value="PROKAR_LIPOPROTEIN"/>
    <property type="match status" value="1"/>
</dbReference>
<keyword evidence="4 5" id="KW-0732">Signal</keyword>
<evidence type="ECO:0000256" key="4">
    <source>
        <dbReference type="ARBA" id="ARBA00022729"/>
    </source>
</evidence>
<keyword evidence="2 5" id="KW-0813">Transport</keyword>
<evidence type="ECO:0000256" key="5">
    <source>
        <dbReference type="RuleBase" id="RU365005"/>
    </source>
</evidence>
<dbReference type="Gene3D" id="3.40.190.10">
    <property type="entry name" value="Periplasmic binding protein-like II"/>
    <property type="match status" value="2"/>
</dbReference>
<comment type="similarity">
    <text evidence="1 5">Belongs to the bacterial solute-binding protein 1 family.</text>
</comment>
<feature type="region of interest" description="Disordered" evidence="6">
    <location>
        <begin position="33"/>
        <end position="54"/>
    </location>
</feature>
<gene>
    <name evidence="7" type="ORF">ACFSUF_09480</name>
</gene>
<proteinExistence type="inferred from homology"/>
<dbReference type="PANTHER" id="PTHR30061:SF50">
    <property type="entry name" value="MALTOSE_MALTODEXTRIN-BINDING PERIPLASMIC PROTEIN"/>
    <property type="match status" value="1"/>
</dbReference>
<dbReference type="Proteomes" id="UP001597541">
    <property type="component" value="Unassembled WGS sequence"/>
</dbReference>
<evidence type="ECO:0000313" key="8">
    <source>
        <dbReference type="Proteomes" id="UP001597541"/>
    </source>
</evidence>
<protein>
    <recommendedName>
        <fullName evidence="5">Maltodextrin-binding protein</fullName>
    </recommendedName>
</protein>
<name>A0ABW5PCE9_9BACL</name>
<reference evidence="8" key="1">
    <citation type="journal article" date="2019" name="Int. J. Syst. Evol. Microbiol.">
        <title>The Global Catalogue of Microorganisms (GCM) 10K type strain sequencing project: providing services to taxonomists for standard genome sequencing and annotation.</title>
        <authorList>
            <consortium name="The Broad Institute Genomics Platform"/>
            <consortium name="The Broad Institute Genome Sequencing Center for Infectious Disease"/>
            <person name="Wu L."/>
            <person name="Ma J."/>
        </authorList>
    </citation>
    <scope>NUCLEOTIDE SEQUENCE [LARGE SCALE GENOMIC DNA]</scope>
    <source>
        <strain evidence="8">KCTC 3950</strain>
    </source>
</reference>
<evidence type="ECO:0000256" key="1">
    <source>
        <dbReference type="ARBA" id="ARBA00008520"/>
    </source>
</evidence>
<comment type="subcellular location">
    <subcellularLocation>
        <location evidence="5">Cell membrane</location>
        <topology evidence="5">Lipid-anchor</topology>
    </subcellularLocation>
</comment>
<dbReference type="PANTHER" id="PTHR30061">
    <property type="entry name" value="MALTOSE-BINDING PERIPLASMIC PROTEIN"/>
    <property type="match status" value="1"/>
</dbReference>
<keyword evidence="3 5" id="KW-0762">Sugar transport</keyword>
<dbReference type="CDD" id="cd13586">
    <property type="entry name" value="PBP2_Maltose_binding_like"/>
    <property type="match status" value="1"/>
</dbReference>
<keyword evidence="5" id="KW-0472">Membrane</keyword>
<dbReference type="Pfam" id="PF13416">
    <property type="entry name" value="SBP_bac_8"/>
    <property type="match status" value="1"/>
</dbReference>
<dbReference type="RefSeq" id="WP_377602370.1">
    <property type="nucleotide sequence ID" value="NZ_JBHUME010000007.1"/>
</dbReference>
<evidence type="ECO:0000256" key="2">
    <source>
        <dbReference type="ARBA" id="ARBA00022448"/>
    </source>
</evidence>
<keyword evidence="5" id="KW-0449">Lipoprotein</keyword>
<dbReference type="InterPro" id="IPR006060">
    <property type="entry name" value="Maltose/Cyclodextrin-bd"/>
</dbReference>
<dbReference type="PRINTS" id="PR00181">
    <property type="entry name" value="MALTOSEBP"/>
</dbReference>
<sequence length="440" mass="46867">MKFKKSMITLMASVMVFSLAACGSGNNAGNGGNNAAATNEPANNATNTGGNNAAAAEEFKPEEGAKLVVWDGGEQKPFIEEVGKAFKEKYGVEVTFTEVGADKSVERIITDGPAGVGADVFVAVHDRTGSAVSAGVVLPNDQFEEETKAESFESAVAAVSNEGILYGYPKSVETTAVFYNKDLIPNVPATWDEVVKFAGTFNDTKANKFAYMWDAGSSYWNYGFFGGYGAYVFGKEGTDPTDIGLNNDQGVEAAKFFQTLTSILPLKSADINGDIRKSLFTSGKLAMNVSGPWDSTSFKEGVKNLGVAPYPTLPNGQPMKPFSGVKAYFVNAYTKYPNAAKLFANFASSAEFQKRNYVLTGLLPSNKGLAEDADIKADPIASGFLAQFANSVPMPSIPEMAQYWAPMDAALASIWNDKADPKATMDNAVKQMKDNIASGQ</sequence>
<accession>A0ABW5PCE9</accession>
<comment type="caution">
    <text evidence="7">The sequence shown here is derived from an EMBL/GenBank/DDBJ whole genome shotgun (WGS) entry which is preliminary data.</text>
</comment>
<keyword evidence="8" id="KW-1185">Reference proteome</keyword>
<dbReference type="SUPFAM" id="SSF53850">
    <property type="entry name" value="Periplasmic binding protein-like II"/>
    <property type="match status" value="1"/>
</dbReference>
<evidence type="ECO:0000313" key="7">
    <source>
        <dbReference type="EMBL" id="MFD2612651.1"/>
    </source>
</evidence>
<keyword evidence="5" id="KW-1003">Cell membrane</keyword>
<organism evidence="7 8">
    <name type="scientific">Paenibacillus gansuensis</name>
    <dbReference type="NCBI Taxonomy" id="306542"/>
    <lineage>
        <taxon>Bacteria</taxon>
        <taxon>Bacillati</taxon>
        <taxon>Bacillota</taxon>
        <taxon>Bacilli</taxon>
        <taxon>Bacillales</taxon>
        <taxon>Paenibacillaceae</taxon>
        <taxon>Paenibacillus</taxon>
    </lineage>
</organism>
<dbReference type="EMBL" id="JBHUME010000007">
    <property type="protein sequence ID" value="MFD2612651.1"/>
    <property type="molecule type" value="Genomic_DNA"/>
</dbReference>
<evidence type="ECO:0000256" key="3">
    <source>
        <dbReference type="ARBA" id="ARBA00022597"/>
    </source>
</evidence>
<dbReference type="InterPro" id="IPR006059">
    <property type="entry name" value="SBP"/>
</dbReference>